<accession>A0A326U649</accession>
<keyword evidence="2" id="KW-1185">Reference proteome</keyword>
<dbReference type="RefSeq" id="WP_137686146.1">
    <property type="nucleotide sequence ID" value="NZ_BIFX01000001.1"/>
</dbReference>
<reference evidence="1 2" key="1">
    <citation type="submission" date="2018-06" db="EMBL/GenBank/DDBJ databases">
        <title>Genomic Encyclopedia of Archaeal and Bacterial Type Strains, Phase II (KMG-II): from individual species to whole genera.</title>
        <authorList>
            <person name="Goeker M."/>
        </authorList>
    </citation>
    <scope>NUCLEOTIDE SEQUENCE [LARGE SCALE GENOMIC DNA]</scope>
    <source>
        <strain evidence="1 2">ATCC BAA-1881</strain>
    </source>
</reference>
<dbReference type="EMBL" id="QKUF01000047">
    <property type="protein sequence ID" value="PZW19397.1"/>
    <property type="molecule type" value="Genomic_DNA"/>
</dbReference>
<dbReference type="AlphaFoldDB" id="A0A326U649"/>
<sequence length="73" mass="8340">MATNCDFSRSSLLMEQYRREMELVAVALQEESQDEREERLGLVARAWSLTTACFQSQLDSSDEPAYTPVLAHK</sequence>
<comment type="caution">
    <text evidence="1">The sequence shown here is derived from an EMBL/GenBank/DDBJ whole genome shotgun (WGS) entry which is preliminary data.</text>
</comment>
<organism evidence="1 2">
    <name type="scientific">Thermosporothrix hazakensis</name>
    <dbReference type="NCBI Taxonomy" id="644383"/>
    <lineage>
        <taxon>Bacteria</taxon>
        <taxon>Bacillati</taxon>
        <taxon>Chloroflexota</taxon>
        <taxon>Ktedonobacteria</taxon>
        <taxon>Ktedonobacterales</taxon>
        <taxon>Thermosporotrichaceae</taxon>
        <taxon>Thermosporothrix</taxon>
    </lineage>
</organism>
<evidence type="ECO:0000313" key="2">
    <source>
        <dbReference type="Proteomes" id="UP000248806"/>
    </source>
</evidence>
<proteinExistence type="predicted"/>
<gene>
    <name evidence="1" type="ORF">EI42_06093</name>
</gene>
<dbReference type="OrthoDB" id="164259at2"/>
<dbReference type="Proteomes" id="UP000248806">
    <property type="component" value="Unassembled WGS sequence"/>
</dbReference>
<protein>
    <submittedName>
        <fullName evidence="1">Uncharacterized protein</fullName>
    </submittedName>
</protein>
<name>A0A326U649_THEHA</name>
<evidence type="ECO:0000313" key="1">
    <source>
        <dbReference type="EMBL" id="PZW19397.1"/>
    </source>
</evidence>